<dbReference type="EMBL" id="SJPL01000001">
    <property type="protein sequence ID" value="TWT72115.1"/>
    <property type="molecule type" value="Genomic_DNA"/>
</dbReference>
<evidence type="ECO:0000259" key="4">
    <source>
        <dbReference type="PROSITE" id="PS01124"/>
    </source>
</evidence>
<dbReference type="Gene3D" id="1.10.10.60">
    <property type="entry name" value="Homeodomain-like"/>
    <property type="match status" value="1"/>
</dbReference>
<organism evidence="5 6">
    <name type="scientific">Crateriforma conspicua</name>
    <dbReference type="NCBI Taxonomy" id="2527996"/>
    <lineage>
        <taxon>Bacteria</taxon>
        <taxon>Pseudomonadati</taxon>
        <taxon>Planctomycetota</taxon>
        <taxon>Planctomycetia</taxon>
        <taxon>Planctomycetales</taxon>
        <taxon>Planctomycetaceae</taxon>
        <taxon>Crateriforma</taxon>
    </lineage>
</organism>
<evidence type="ECO:0000256" key="2">
    <source>
        <dbReference type="ARBA" id="ARBA00023125"/>
    </source>
</evidence>
<evidence type="ECO:0000256" key="3">
    <source>
        <dbReference type="ARBA" id="ARBA00023163"/>
    </source>
</evidence>
<dbReference type="RefSeq" id="WP_196784535.1">
    <property type="nucleotide sequence ID" value="NZ_CP036319.1"/>
</dbReference>
<dbReference type="AlphaFoldDB" id="A0A5C5YCP0"/>
<gene>
    <name evidence="5" type="primary">btr</name>
    <name evidence="5" type="ORF">Pan14r_44320</name>
</gene>
<dbReference type="InterPro" id="IPR020449">
    <property type="entry name" value="Tscrpt_reg_AraC-type_HTH"/>
</dbReference>
<dbReference type="Pfam" id="PF02311">
    <property type="entry name" value="AraC_binding"/>
    <property type="match status" value="1"/>
</dbReference>
<accession>A0A5C5YCP0</accession>
<keyword evidence="2" id="KW-0238">DNA-binding</keyword>
<dbReference type="SUPFAM" id="SSF51215">
    <property type="entry name" value="Regulatory protein AraC"/>
    <property type="match status" value="1"/>
</dbReference>
<dbReference type="PROSITE" id="PS01124">
    <property type="entry name" value="HTH_ARAC_FAMILY_2"/>
    <property type="match status" value="1"/>
</dbReference>
<dbReference type="InterPro" id="IPR014710">
    <property type="entry name" value="RmlC-like_jellyroll"/>
</dbReference>
<evidence type="ECO:0000256" key="1">
    <source>
        <dbReference type="ARBA" id="ARBA00023015"/>
    </source>
</evidence>
<name>A0A5C5YCP0_9PLAN</name>
<dbReference type="GO" id="GO:0003700">
    <property type="term" value="F:DNA-binding transcription factor activity"/>
    <property type="evidence" value="ECO:0007669"/>
    <property type="project" value="InterPro"/>
</dbReference>
<protein>
    <submittedName>
        <fullName evidence="5">HTH-type transcriptional activator Btr</fullName>
    </submittedName>
</protein>
<dbReference type="Gene3D" id="2.60.120.10">
    <property type="entry name" value="Jelly Rolls"/>
    <property type="match status" value="1"/>
</dbReference>
<dbReference type="InterPro" id="IPR018060">
    <property type="entry name" value="HTH_AraC"/>
</dbReference>
<dbReference type="InterPro" id="IPR037923">
    <property type="entry name" value="HTH-like"/>
</dbReference>
<comment type="caution">
    <text evidence="5">The sequence shown here is derived from an EMBL/GenBank/DDBJ whole genome shotgun (WGS) entry which is preliminary data.</text>
</comment>
<keyword evidence="3" id="KW-0804">Transcription</keyword>
<proteinExistence type="predicted"/>
<dbReference type="InterPro" id="IPR009057">
    <property type="entry name" value="Homeodomain-like_sf"/>
</dbReference>
<evidence type="ECO:0000313" key="5">
    <source>
        <dbReference type="EMBL" id="TWT72115.1"/>
    </source>
</evidence>
<dbReference type="SMART" id="SM00342">
    <property type="entry name" value="HTH_ARAC"/>
    <property type="match status" value="1"/>
</dbReference>
<dbReference type="PANTHER" id="PTHR43280">
    <property type="entry name" value="ARAC-FAMILY TRANSCRIPTIONAL REGULATOR"/>
    <property type="match status" value="1"/>
</dbReference>
<dbReference type="InterPro" id="IPR018062">
    <property type="entry name" value="HTH_AraC-typ_CS"/>
</dbReference>
<keyword evidence="1" id="KW-0805">Transcription regulation</keyword>
<dbReference type="GO" id="GO:0043565">
    <property type="term" value="F:sequence-specific DNA binding"/>
    <property type="evidence" value="ECO:0007669"/>
    <property type="project" value="InterPro"/>
</dbReference>
<feature type="domain" description="HTH araC/xylS-type" evidence="4">
    <location>
        <begin position="208"/>
        <end position="306"/>
    </location>
</feature>
<dbReference type="InterPro" id="IPR003313">
    <property type="entry name" value="AraC-bd"/>
</dbReference>
<dbReference type="Proteomes" id="UP000317238">
    <property type="component" value="Unassembled WGS sequence"/>
</dbReference>
<dbReference type="SUPFAM" id="SSF46689">
    <property type="entry name" value="Homeodomain-like"/>
    <property type="match status" value="1"/>
</dbReference>
<evidence type="ECO:0000313" key="6">
    <source>
        <dbReference type="Proteomes" id="UP000317238"/>
    </source>
</evidence>
<dbReference type="PROSITE" id="PS00041">
    <property type="entry name" value="HTH_ARAC_FAMILY_1"/>
    <property type="match status" value="1"/>
</dbReference>
<reference evidence="5 6" key="1">
    <citation type="submission" date="2019-02" db="EMBL/GenBank/DDBJ databases">
        <title>Deep-cultivation of Planctomycetes and their phenomic and genomic characterization uncovers novel biology.</title>
        <authorList>
            <person name="Wiegand S."/>
            <person name="Jogler M."/>
            <person name="Boedeker C."/>
            <person name="Pinto D."/>
            <person name="Vollmers J."/>
            <person name="Rivas-Marin E."/>
            <person name="Kohn T."/>
            <person name="Peeters S.H."/>
            <person name="Heuer A."/>
            <person name="Rast P."/>
            <person name="Oberbeckmann S."/>
            <person name="Bunk B."/>
            <person name="Jeske O."/>
            <person name="Meyerdierks A."/>
            <person name="Storesund J.E."/>
            <person name="Kallscheuer N."/>
            <person name="Luecker S."/>
            <person name="Lage O.M."/>
            <person name="Pohl T."/>
            <person name="Merkel B.J."/>
            <person name="Hornburger P."/>
            <person name="Mueller R.-W."/>
            <person name="Bruemmer F."/>
            <person name="Labrenz M."/>
            <person name="Spormann A.M."/>
            <person name="Op Den Camp H."/>
            <person name="Overmann J."/>
            <person name="Amann R."/>
            <person name="Jetten M.S.M."/>
            <person name="Mascher T."/>
            <person name="Medema M.H."/>
            <person name="Devos D.P."/>
            <person name="Kaster A.-K."/>
            <person name="Ovreas L."/>
            <person name="Rohde M."/>
            <person name="Galperin M.Y."/>
            <person name="Jogler C."/>
        </authorList>
    </citation>
    <scope>NUCLEOTIDE SEQUENCE [LARGE SCALE GENOMIC DNA]</scope>
    <source>
        <strain evidence="5 6">Pan14r</strain>
    </source>
</reference>
<keyword evidence="6" id="KW-1185">Reference proteome</keyword>
<dbReference type="PANTHER" id="PTHR43280:SF31">
    <property type="entry name" value="TRANSCRIPTIONAL REGULATORY PROTEIN"/>
    <property type="match status" value="1"/>
</dbReference>
<dbReference type="Pfam" id="PF12833">
    <property type="entry name" value="HTH_18"/>
    <property type="match status" value="1"/>
</dbReference>
<sequence>MAGLDLGMTILNLFGMADPSPASINEPAFVSQQVAEARRYYLDLKPSPYESLVVVCGGRERMRTDYIVARKDFPYYAIEMVAEGEGQLTLENVHHPLRAGSVFAYGPKTSHRIENCGAVGMKKYYVDFCGRRAKQLVDQTGLMSGKPLQVTALHELVDLFDMLDHDGRDDGAMSQQICTSILQLLMLKIQRLAVGPGANVPRCYDTYQTVRRHIEDNFMRLESVAQVAQECGITPIYLSRLFSRFGGGGAYQFLIRKKMNYAAELLLEESMLVKEVAERLGFADAFQFSRAFKRVYGVPPKQLIRQHTGRAEPAE</sequence>
<dbReference type="PRINTS" id="PR00032">
    <property type="entry name" value="HTHARAC"/>
</dbReference>